<protein>
    <submittedName>
        <fullName evidence="2">Uncharacterized protein</fullName>
    </submittedName>
</protein>
<dbReference type="Proteomes" id="UP001516400">
    <property type="component" value="Unassembled WGS sequence"/>
</dbReference>
<evidence type="ECO:0000256" key="1">
    <source>
        <dbReference type="SAM" id="MobiDB-lite"/>
    </source>
</evidence>
<dbReference type="EMBL" id="JABFTP020000186">
    <property type="protein sequence ID" value="KAL3289403.1"/>
    <property type="molecule type" value="Genomic_DNA"/>
</dbReference>
<name>A0ABD2PF17_9CUCU</name>
<feature type="compositionally biased region" description="Basic and acidic residues" evidence="1">
    <location>
        <begin position="22"/>
        <end position="31"/>
    </location>
</feature>
<accession>A0ABD2PF17</accession>
<reference evidence="2 3" key="1">
    <citation type="journal article" date="2021" name="BMC Biol.">
        <title>Horizontally acquired antibacterial genes associated with adaptive radiation of ladybird beetles.</title>
        <authorList>
            <person name="Li H.S."/>
            <person name="Tang X.F."/>
            <person name="Huang Y.H."/>
            <person name="Xu Z.Y."/>
            <person name="Chen M.L."/>
            <person name="Du X.Y."/>
            <person name="Qiu B.Y."/>
            <person name="Chen P.T."/>
            <person name="Zhang W."/>
            <person name="Slipinski A."/>
            <person name="Escalona H.E."/>
            <person name="Waterhouse R.M."/>
            <person name="Zwick A."/>
            <person name="Pang H."/>
        </authorList>
    </citation>
    <scope>NUCLEOTIDE SEQUENCE [LARGE SCALE GENOMIC DNA]</scope>
    <source>
        <strain evidence="2">SYSU2018</strain>
    </source>
</reference>
<dbReference type="AlphaFoldDB" id="A0ABD2PF17"/>
<evidence type="ECO:0000313" key="2">
    <source>
        <dbReference type="EMBL" id="KAL3289403.1"/>
    </source>
</evidence>
<evidence type="ECO:0000313" key="3">
    <source>
        <dbReference type="Proteomes" id="UP001516400"/>
    </source>
</evidence>
<keyword evidence="3" id="KW-1185">Reference proteome</keyword>
<feature type="region of interest" description="Disordered" evidence="1">
    <location>
        <begin position="22"/>
        <end position="155"/>
    </location>
</feature>
<gene>
    <name evidence="2" type="ORF">HHI36_022830</name>
</gene>
<feature type="compositionally biased region" description="Pro residues" evidence="1">
    <location>
        <begin position="104"/>
        <end position="116"/>
    </location>
</feature>
<organism evidence="2 3">
    <name type="scientific">Cryptolaemus montrouzieri</name>
    <dbReference type="NCBI Taxonomy" id="559131"/>
    <lineage>
        <taxon>Eukaryota</taxon>
        <taxon>Metazoa</taxon>
        <taxon>Ecdysozoa</taxon>
        <taxon>Arthropoda</taxon>
        <taxon>Hexapoda</taxon>
        <taxon>Insecta</taxon>
        <taxon>Pterygota</taxon>
        <taxon>Neoptera</taxon>
        <taxon>Endopterygota</taxon>
        <taxon>Coleoptera</taxon>
        <taxon>Polyphaga</taxon>
        <taxon>Cucujiformia</taxon>
        <taxon>Coccinelloidea</taxon>
        <taxon>Coccinellidae</taxon>
        <taxon>Scymninae</taxon>
        <taxon>Scymnini</taxon>
        <taxon>Cryptolaemus</taxon>
    </lineage>
</organism>
<comment type="caution">
    <text evidence="2">The sequence shown here is derived from an EMBL/GenBank/DDBJ whole genome shotgun (WGS) entry which is preliminary data.</text>
</comment>
<proteinExistence type="predicted"/>
<sequence>MFSLWYTLLSWREYKEAVSAEKLAPKQHNEAGRTGNVDTPPISQLPKVEPSRIPIAEITNKSAFPVGPKFIPQSPPKSIPSPQNSNIKTSSPEPIRPFPKSSLDPPPKPPRSPSPHPMKSETFDDIEFESEESDEEEDEENSVIDSTSFNQKPVASNVKEFLSGEINNIQKDL</sequence>
<feature type="compositionally biased region" description="Acidic residues" evidence="1">
    <location>
        <begin position="123"/>
        <end position="142"/>
    </location>
</feature>